<dbReference type="AlphaFoldDB" id="A0A8H9FZX5"/>
<evidence type="ECO:0000313" key="2">
    <source>
        <dbReference type="Proteomes" id="UP000614460"/>
    </source>
</evidence>
<dbReference type="EMBL" id="BMKM01000003">
    <property type="protein sequence ID" value="GGE20266.1"/>
    <property type="molecule type" value="Genomic_DNA"/>
</dbReference>
<evidence type="ECO:0000313" key="1">
    <source>
        <dbReference type="EMBL" id="GGE20266.1"/>
    </source>
</evidence>
<comment type="caution">
    <text evidence="1">The sequence shown here is derived from an EMBL/GenBank/DDBJ whole genome shotgun (WGS) entry which is preliminary data.</text>
</comment>
<name>A0A8H9FZX5_9SPHI</name>
<protein>
    <submittedName>
        <fullName evidence="1">Uncharacterized protein</fullName>
    </submittedName>
</protein>
<organism evidence="1 2">
    <name type="scientific">Sphingobacterium cellulitidis</name>
    <dbReference type="NCBI Taxonomy" id="1768011"/>
    <lineage>
        <taxon>Bacteria</taxon>
        <taxon>Pseudomonadati</taxon>
        <taxon>Bacteroidota</taxon>
        <taxon>Sphingobacteriia</taxon>
        <taxon>Sphingobacteriales</taxon>
        <taxon>Sphingobacteriaceae</taxon>
        <taxon>Sphingobacterium</taxon>
    </lineage>
</organism>
<keyword evidence="2" id="KW-1185">Reference proteome</keyword>
<proteinExistence type="predicted"/>
<gene>
    <name evidence="1" type="ORF">GCM10011516_17370</name>
</gene>
<accession>A0A8H9FZX5</accession>
<dbReference type="RefSeq" id="WP_182498521.1">
    <property type="nucleotide sequence ID" value="NZ_BMKM01000003.1"/>
</dbReference>
<dbReference type="Proteomes" id="UP000614460">
    <property type="component" value="Unassembled WGS sequence"/>
</dbReference>
<reference evidence="1" key="2">
    <citation type="submission" date="2020-09" db="EMBL/GenBank/DDBJ databases">
        <authorList>
            <person name="Sun Q."/>
            <person name="Zhou Y."/>
        </authorList>
    </citation>
    <scope>NUCLEOTIDE SEQUENCE</scope>
    <source>
        <strain evidence="1">CGMCC 1.15966</strain>
    </source>
</reference>
<sequence>MKFLLAFILSINLVFCFICNGQDKIPKRLKFGLEMSDIKDLILKTEKKIDNIEDYNSKFNFKEAYFFSNDDSILYSIQIDYPIVSINLKNFKSNIKDLELVNDQLGRGDIIGFLSKDSLFVKKFSRSYVYIDEYLPISYNLDRELLIVGSGNNGTTKNYYKLENEDVQKLENSMSLEKVYFRNEGISDEPLPNKNLLRITNDANNDYFKNIADSLNLDLNNINIRNKYVVNNNGSVQKVNTEVYNATTRQKLDIQLFKNYVDSLNSKLLNREIYFRPARLKNEHVKYFLIQNYTVQ</sequence>
<reference evidence="1" key="1">
    <citation type="journal article" date="2014" name="Int. J. Syst. Evol. Microbiol.">
        <title>Complete genome sequence of Corynebacterium casei LMG S-19264T (=DSM 44701T), isolated from a smear-ripened cheese.</title>
        <authorList>
            <consortium name="US DOE Joint Genome Institute (JGI-PGF)"/>
            <person name="Walter F."/>
            <person name="Albersmeier A."/>
            <person name="Kalinowski J."/>
            <person name="Ruckert C."/>
        </authorList>
    </citation>
    <scope>NUCLEOTIDE SEQUENCE</scope>
    <source>
        <strain evidence="1">CGMCC 1.15966</strain>
    </source>
</reference>